<gene>
    <name evidence="9" type="ORF">OS493_027898</name>
</gene>
<evidence type="ECO:0000256" key="6">
    <source>
        <dbReference type="ARBA" id="ARBA00023119"/>
    </source>
</evidence>
<dbReference type="InterPro" id="IPR000885">
    <property type="entry name" value="Fib_collagen_C"/>
</dbReference>
<keyword evidence="5" id="KW-0106">Calcium</keyword>
<evidence type="ECO:0000256" key="7">
    <source>
        <dbReference type="ARBA" id="ARBA00023157"/>
    </source>
</evidence>
<keyword evidence="6" id="KW-0176">Collagen</keyword>
<reference evidence="9" key="1">
    <citation type="submission" date="2023-01" db="EMBL/GenBank/DDBJ databases">
        <title>Genome assembly of the deep-sea coral Lophelia pertusa.</title>
        <authorList>
            <person name="Herrera S."/>
            <person name="Cordes E."/>
        </authorList>
    </citation>
    <scope>NUCLEOTIDE SEQUENCE</scope>
    <source>
        <strain evidence="9">USNM1676648</strain>
        <tissue evidence="9">Polyp</tissue>
    </source>
</reference>
<keyword evidence="7" id="KW-1015">Disulfide bond</keyword>
<dbReference type="Gene3D" id="3.50.4.10">
    <property type="entry name" value="Hepatocyte Growth Factor"/>
    <property type="match status" value="1"/>
</dbReference>
<evidence type="ECO:0000313" key="9">
    <source>
        <dbReference type="EMBL" id="KAJ7355109.1"/>
    </source>
</evidence>
<dbReference type="Gene3D" id="3.90.215.10">
    <property type="entry name" value="Gamma Fibrinogen, chain A, domain 1"/>
    <property type="match status" value="1"/>
</dbReference>
<dbReference type="Proteomes" id="UP001163046">
    <property type="component" value="Unassembled WGS sequence"/>
</dbReference>
<accession>A0A9X0CJ03</accession>
<keyword evidence="10" id="KW-1185">Reference proteome</keyword>
<dbReference type="PANTHER" id="PTHR16146:SF46">
    <property type="entry name" value="INTELECTIN-1A-RELATED"/>
    <property type="match status" value="1"/>
</dbReference>
<protein>
    <recommendedName>
        <fullName evidence="8">Apple domain-containing protein</fullName>
    </recommendedName>
</protein>
<dbReference type="GO" id="GO:0070492">
    <property type="term" value="F:oligosaccharide binding"/>
    <property type="evidence" value="ECO:0007669"/>
    <property type="project" value="TreeGrafter"/>
</dbReference>
<dbReference type="NCBIfam" id="NF040941">
    <property type="entry name" value="GGGWT_bact"/>
    <property type="match status" value="1"/>
</dbReference>
<keyword evidence="3" id="KW-0479">Metal-binding</keyword>
<dbReference type="GO" id="GO:0046872">
    <property type="term" value="F:metal ion binding"/>
    <property type="evidence" value="ECO:0007669"/>
    <property type="project" value="UniProtKB-KW"/>
</dbReference>
<dbReference type="SUPFAM" id="SSF57414">
    <property type="entry name" value="Hairpin loop containing domain-like"/>
    <property type="match status" value="1"/>
</dbReference>
<proteinExistence type="predicted"/>
<dbReference type="OrthoDB" id="10072423at2759"/>
<dbReference type="GO" id="GO:0005581">
    <property type="term" value="C:collagen trimer"/>
    <property type="evidence" value="ECO:0007669"/>
    <property type="project" value="UniProtKB-KW"/>
</dbReference>
<keyword evidence="2" id="KW-0964">Secreted</keyword>
<evidence type="ECO:0000256" key="4">
    <source>
        <dbReference type="ARBA" id="ARBA00022734"/>
    </source>
</evidence>
<keyword evidence="4" id="KW-0430">Lectin</keyword>
<dbReference type="PANTHER" id="PTHR16146">
    <property type="entry name" value="INTELECTIN"/>
    <property type="match status" value="1"/>
</dbReference>
<dbReference type="Pfam" id="PF00024">
    <property type="entry name" value="PAN_1"/>
    <property type="match status" value="1"/>
</dbReference>
<dbReference type="PROSITE" id="PS50948">
    <property type="entry name" value="PAN"/>
    <property type="match status" value="1"/>
</dbReference>
<organism evidence="9 10">
    <name type="scientific">Desmophyllum pertusum</name>
    <dbReference type="NCBI Taxonomy" id="174260"/>
    <lineage>
        <taxon>Eukaryota</taxon>
        <taxon>Metazoa</taxon>
        <taxon>Cnidaria</taxon>
        <taxon>Anthozoa</taxon>
        <taxon>Hexacorallia</taxon>
        <taxon>Scleractinia</taxon>
        <taxon>Caryophylliina</taxon>
        <taxon>Caryophylliidae</taxon>
        <taxon>Desmophyllum</taxon>
    </lineage>
</organism>
<sequence length="309" mass="35322">MIKTEEYGVFFEIEENSFLFDDDTIWNGKVDSLFSCSRMCARETLCKSASFLENEGTCSLHRETRTMHPDRLLQQQGSIYVEKLSQQKLPYHLVPPNHQQFPRARPSSAYPPPPSSGVYWINPDGGSQANAFKAYCDMDTDGGGWTLVWSYTFTNYNNFMDNSNAITPRPNWQVRSVVDVPISTTQPLNETDYNAMDFSQWKQLGRQVLIKSNINNWLVCHPGTGSLVDWQRGDVSCQIVKRVTDTCKERPAPSTFAPIRYGPVFSTTQLYYYFNGYTQDNWPVHDPCGENDGNHVKNVVNPHGNIFIR</sequence>
<evidence type="ECO:0000259" key="8">
    <source>
        <dbReference type="PROSITE" id="PS50948"/>
    </source>
</evidence>
<comment type="subcellular location">
    <subcellularLocation>
        <location evidence="1">Secreted</location>
    </subcellularLocation>
</comment>
<evidence type="ECO:0000256" key="2">
    <source>
        <dbReference type="ARBA" id="ARBA00022525"/>
    </source>
</evidence>
<dbReference type="InterPro" id="IPR036056">
    <property type="entry name" value="Fibrinogen-like_C"/>
</dbReference>
<dbReference type="EMBL" id="MU827327">
    <property type="protein sequence ID" value="KAJ7355109.1"/>
    <property type="molecule type" value="Genomic_DNA"/>
</dbReference>
<evidence type="ECO:0000256" key="3">
    <source>
        <dbReference type="ARBA" id="ARBA00022723"/>
    </source>
</evidence>
<evidence type="ECO:0000256" key="5">
    <source>
        <dbReference type="ARBA" id="ARBA00022837"/>
    </source>
</evidence>
<feature type="domain" description="Apple" evidence="8">
    <location>
        <begin position="4"/>
        <end position="85"/>
    </location>
</feature>
<evidence type="ECO:0000256" key="1">
    <source>
        <dbReference type="ARBA" id="ARBA00004613"/>
    </source>
</evidence>
<dbReference type="InterPro" id="IPR014716">
    <property type="entry name" value="Fibrinogen_a/b/g_C_1"/>
</dbReference>
<evidence type="ECO:0000313" key="10">
    <source>
        <dbReference type="Proteomes" id="UP001163046"/>
    </source>
</evidence>
<dbReference type="AlphaFoldDB" id="A0A9X0CJ03"/>
<name>A0A9X0CJ03_9CNID</name>
<dbReference type="Pfam" id="PF01410">
    <property type="entry name" value="COLFI"/>
    <property type="match status" value="1"/>
</dbReference>
<dbReference type="SUPFAM" id="SSF56496">
    <property type="entry name" value="Fibrinogen C-terminal domain-like"/>
    <property type="match status" value="1"/>
</dbReference>
<comment type="caution">
    <text evidence="9">The sequence shown here is derived from an EMBL/GenBank/DDBJ whole genome shotgun (WGS) entry which is preliminary data.</text>
</comment>
<dbReference type="InterPro" id="IPR003609">
    <property type="entry name" value="Pan_app"/>
</dbReference>
<dbReference type="GO" id="GO:0005615">
    <property type="term" value="C:extracellular space"/>
    <property type="evidence" value="ECO:0007669"/>
    <property type="project" value="TreeGrafter"/>
</dbReference>
<dbReference type="GO" id="GO:0005201">
    <property type="term" value="F:extracellular matrix structural constituent"/>
    <property type="evidence" value="ECO:0007669"/>
    <property type="project" value="InterPro"/>
</dbReference>